<name>A0ABY6F5Q7_9GAMM</name>
<keyword evidence="4 9" id="KW-0378">Hydrolase</keyword>
<organism evidence="9 10">
    <name type="scientific">Moraxella nasicaprae</name>
    <dbReference type="NCBI Taxonomy" id="2904122"/>
    <lineage>
        <taxon>Bacteria</taxon>
        <taxon>Pseudomonadati</taxon>
        <taxon>Pseudomonadota</taxon>
        <taxon>Gammaproteobacteria</taxon>
        <taxon>Moraxellales</taxon>
        <taxon>Moraxellaceae</taxon>
        <taxon>Moraxella</taxon>
    </lineage>
</organism>
<evidence type="ECO:0000313" key="10">
    <source>
        <dbReference type="Proteomes" id="UP001063782"/>
    </source>
</evidence>
<dbReference type="Gene3D" id="1.25.40.10">
    <property type="entry name" value="Tetratricopeptide repeat domain"/>
    <property type="match status" value="1"/>
</dbReference>
<dbReference type="InterPro" id="IPR051156">
    <property type="entry name" value="Mito/Outer_Membr_Metalloprot"/>
</dbReference>
<dbReference type="EC" id="3.4.24.-" evidence="9"/>
<evidence type="ECO:0000256" key="6">
    <source>
        <dbReference type="ARBA" id="ARBA00023049"/>
    </source>
</evidence>
<dbReference type="GO" id="GO:0008237">
    <property type="term" value="F:metallopeptidase activity"/>
    <property type="evidence" value="ECO:0007669"/>
    <property type="project" value="UniProtKB-KW"/>
</dbReference>
<dbReference type="PANTHER" id="PTHR22726">
    <property type="entry name" value="METALLOENDOPEPTIDASE OMA1"/>
    <property type="match status" value="1"/>
</dbReference>
<keyword evidence="5" id="KW-0862">Zinc</keyword>
<feature type="chain" id="PRO_5046565384" evidence="7">
    <location>
        <begin position="27"/>
        <end position="503"/>
    </location>
</feature>
<feature type="signal peptide" evidence="7">
    <location>
        <begin position="1"/>
        <end position="26"/>
    </location>
</feature>
<evidence type="ECO:0000256" key="7">
    <source>
        <dbReference type="SAM" id="SignalP"/>
    </source>
</evidence>
<reference evidence="9" key="1">
    <citation type="submission" date="2021-12" db="EMBL/GenBank/DDBJ databases">
        <title>taxonomy of Moraxella sp. ZY201224.</title>
        <authorList>
            <person name="Li F."/>
        </authorList>
    </citation>
    <scope>NUCLEOTIDE SEQUENCE</scope>
    <source>
        <strain evidence="9">ZY201224</strain>
    </source>
</reference>
<dbReference type="InterPro" id="IPR011990">
    <property type="entry name" value="TPR-like_helical_dom_sf"/>
</dbReference>
<evidence type="ECO:0000256" key="5">
    <source>
        <dbReference type="ARBA" id="ARBA00022833"/>
    </source>
</evidence>
<dbReference type="SUPFAM" id="SSF48452">
    <property type="entry name" value="TPR-like"/>
    <property type="match status" value="1"/>
</dbReference>
<evidence type="ECO:0000256" key="4">
    <source>
        <dbReference type="ARBA" id="ARBA00022801"/>
    </source>
</evidence>
<keyword evidence="6 9" id="KW-0482">Metalloprotease</keyword>
<feature type="domain" description="Peptidase M48" evidence="8">
    <location>
        <begin position="75"/>
        <end position="268"/>
    </location>
</feature>
<keyword evidence="2" id="KW-0645">Protease</keyword>
<dbReference type="EMBL" id="CP089977">
    <property type="protein sequence ID" value="UXZ05429.1"/>
    <property type="molecule type" value="Genomic_DNA"/>
</dbReference>
<keyword evidence="7" id="KW-0732">Signal</keyword>
<dbReference type="PANTHER" id="PTHR22726:SF1">
    <property type="entry name" value="METALLOENDOPEPTIDASE OMA1, MITOCHONDRIAL"/>
    <property type="match status" value="1"/>
</dbReference>
<keyword evidence="3" id="KW-0479">Metal-binding</keyword>
<sequence length="503" mass="55214">MSNQAMLKKLAVAMACLPMLAMNANAHQGQGEKSLFQAPSLASGVGFYEKHRNEQLAAWSLRQIYDSLPVVNDPWSEQVIHQMSGHMNGLVRQLPLYSVLLINDNSINAFAVPGGLIGMNTGTIIGSQTMDEVASVLAHEIAHISQRHYEHQLDNQKKLLAMQLGGLLAAIAAGAAGGGGDAALVAMAGSQTASAEGAAVHSREHEREADRVGMQILAQAGYDADAMPRFFERLQKQHMLNQGKGSFVPSFVQSHPFTSERLSEATARASAYRPPVMTAKQEQAKLFDQWVWRLKYLTKQTTHTQLVAHATQSIGARLALATYLADNHRHQEASEVMKAGDLNPFDPLVCVTQAHLLAAKKDYAGAVLAIKPCQLIYPERRDLRLYLAQHHIHADQPTDALVLLNDLTQDGSHDVQAWQLAQQAYQKLAQLTDDEMQITTATIHALRARSQVALWHGQYQESLKSLAQAQQVAKRDDDRLAALSALLEKDKQAVMSAKEFKPK</sequence>
<comment type="cofactor">
    <cofactor evidence="1">
        <name>Zn(2+)</name>
        <dbReference type="ChEBI" id="CHEBI:29105"/>
    </cofactor>
</comment>
<keyword evidence="10" id="KW-1185">Reference proteome</keyword>
<accession>A0ABY6F5Q7</accession>
<evidence type="ECO:0000256" key="1">
    <source>
        <dbReference type="ARBA" id="ARBA00001947"/>
    </source>
</evidence>
<dbReference type="Gene3D" id="3.30.2010.10">
    <property type="entry name" value="Metalloproteases ('zincins'), catalytic domain"/>
    <property type="match status" value="1"/>
</dbReference>
<dbReference type="InterPro" id="IPR001915">
    <property type="entry name" value="Peptidase_M48"/>
</dbReference>
<dbReference type="Proteomes" id="UP001063782">
    <property type="component" value="Chromosome"/>
</dbReference>
<dbReference type="RefSeq" id="WP_263076926.1">
    <property type="nucleotide sequence ID" value="NZ_CP089977.1"/>
</dbReference>
<gene>
    <name evidence="9" type="ORF">LU297_02970</name>
</gene>
<protein>
    <submittedName>
        <fullName evidence="9">M48 family metalloprotease</fullName>
        <ecNumber evidence="9">3.4.24.-</ecNumber>
    </submittedName>
</protein>
<dbReference type="Pfam" id="PF01435">
    <property type="entry name" value="Peptidase_M48"/>
    <property type="match status" value="1"/>
</dbReference>
<evidence type="ECO:0000256" key="3">
    <source>
        <dbReference type="ARBA" id="ARBA00022723"/>
    </source>
</evidence>
<evidence type="ECO:0000256" key="2">
    <source>
        <dbReference type="ARBA" id="ARBA00022670"/>
    </source>
</evidence>
<evidence type="ECO:0000259" key="8">
    <source>
        <dbReference type="Pfam" id="PF01435"/>
    </source>
</evidence>
<evidence type="ECO:0000313" key="9">
    <source>
        <dbReference type="EMBL" id="UXZ05429.1"/>
    </source>
</evidence>
<proteinExistence type="predicted"/>